<keyword evidence="1" id="KW-1133">Transmembrane helix</keyword>
<evidence type="ECO:0000313" key="2">
    <source>
        <dbReference type="EMBL" id="KAG0462621.1"/>
    </source>
</evidence>
<dbReference type="EMBL" id="JADCNM010000011">
    <property type="protein sequence ID" value="KAG0462621.1"/>
    <property type="molecule type" value="Genomic_DNA"/>
</dbReference>
<evidence type="ECO:0000256" key="1">
    <source>
        <dbReference type="SAM" id="Phobius"/>
    </source>
</evidence>
<dbReference type="Proteomes" id="UP000639772">
    <property type="component" value="Chromosome 11"/>
</dbReference>
<evidence type="ECO:0000313" key="3">
    <source>
        <dbReference type="Proteomes" id="UP000639772"/>
    </source>
</evidence>
<dbReference type="PANTHER" id="PTHR37254:SF1">
    <property type="entry name" value="OS01G0100500 PROTEIN"/>
    <property type="match status" value="1"/>
</dbReference>
<proteinExistence type="predicted"/>
<accession>A0A835PY25</accession>
<comment type="caution">
    <text evidence="2">The sequence shown here is derived from an EMBL/GenBank/DDBJ whole genome shotgun (WGS) entry which is preliminary data.</text>
</comment>
<name>A0A835PY25_VANPL</name>
<dbReference type="PANTHER" id="PTHR37254">
    <property type="entry name" value="OS01G0100500 PROTEIN"/>
    <property type="match status" value="1"/>
</dbReference>
<organism evidence="2 3">
    <name type="scientific">Vanilla planifolia</name>
    <name type="common">Vanilla</name>
    <dbReference type="NCBI Taxonomy" id="51239"/>
    <lineage>
        <taxon>Eukaryota</taxon>
        <taxon>Viridiplantae</taxon>
        <taxon>Streptophyta</taxon>
        <taxon>Embryophyta</taxon>
        <taxon>Tracheophyta</taxon>
        <taxon>Spermatophyta</taxon>
        <taxon>Magnoliopsida</taxon>
        <taxon>Liliopsida</taxon>
        <taxon>Asparagales</taxon>
        <taxon>Orchidaceae</taxon>
        <taxon>Vanilloideae</taxon>
        <taxon>Vanilleae</taxon>
        <taxon>Vanilla</taxon>
    </lineage>
</organism>
<sequence length="167" mass="19034">MSCPANAFQYNGSLCACDPGYWRQGNGSCALFSGADWVTSSGVGASSTFLSTVLPLENIRRFTQSQAVLLEATVAVLLFWLLFCFLLRFAPLRSSRRPLWFRLRCTKVEALKAKFSPKEELDVVESTFKHEFERLVEELLTLFEHEIKLVVNEEIKKFISENNIEIE</sequence>
<gene>
    <name evidence="2" type="ORF">HPP92_021097</name>
</gene>
<keyword evidence="1" id="KW-0812">Transmembrane</keyword>
<feature type="transmembrane region" description="Helical" evidence="1">
    <location>
        <begin position="67"/>
        <end position="87"/>
    </location>
</feature>
<reference evidence="2 3" key="1">
    <citation type="journal article" date="2020" name="Nat. Food">
        <title>A phased Vanilla planifolia genome enables genetic improvement of flavour and production.</title>
        <authorList>
            <person name="Hasing T."/>
            <person name="Tang H."/>
            <person name="Brym M."/>
            <person name="Khazi F."/>
            <person name="Huang T."/>
            <person name="Chambers A.H."/>
        </authorList>
    </citation>
    <scope>NUCLEOTIDE SEQUENCE [LARGE SCALE GENOMIC DNA]</scope>
    <source>
        <tissue evidence="2">Leaf</tissue>
    </source>
</reference>
<dbReference type="OrthoDB" id="1909934at2759"/>
<protein>
    <submittedName>
        <fullName evidence="2">Uncharacterized protein</fullName>
    </submittedName>
</protein>
<dbReference type="AlphaFoldDB" id="A0A835PY25"/>
<keyword evidence="1" id="KW-0472">Membrane</keyword>